<organism evidence="1 2">
    <name type="scientific">Caerostris darwini</name>
    <dbReference type="NCBI Taxonomy" id="1538125"/>
    <lineage>
        <taxon>Eukaryota</taxon>
        <taxon>Metazoa</taxon>
        <taxon>Ecdysozoa</taxon>
        <taxon>Arthropoda</taxon>
        <taxon>Chelicerata</taxon>
        <taxon>Arachnida</taxon>
        <taxon>Araneae</taxon>
        <taxon>Araneomorphae</taxon>
        <taxon>Entelegynae</taxon>
        <taxon>Araneoidea</taxon>
        <taxon>Araneidae</taxon>
        <taxon>Caerostris</taxon>
    </lineage>
</organism>
<dbReference type="AlphaFoldDB" id="A0AAV4U1C3"/>
<evidence type="ECO:0000313" key="1">
    <source>
        <dbReference type="EMBL" id="GIY51588.1"/>
    </source>
</evidence>
<proteinExistence type="predicted"/>
<dbReference type="PANTHER" id="PTHR46060">
    <property type="entry name" value="MARINER MOS1 TRANSPOSASE-LIKE PROTEIN"/>
    <property type="match status" value="1"/>
</dbReference>
<dbReference type="GO" id="GO:0003676">
    <property type="term" value="F:nucleic acid binding"/>
    <property type="evidence" value="ECO:0007669"/>
    <property type="project" value="InterPro"/>
</dbReference>
<keyword evidence="2" id="KW-1185">Reference proteome</keyword>
<dbReference type="PANTHER" id="PTHR46060:SF1">
    <property type="entry name" value="MARINER MOS1 TRANSPOSASE-LIKE PROTEIN"/>
    <property type="match status" value="1"/>
</dbReference>
<dbReference type="InterPro" id="IPR052709">
    <property type="entry name" value="Transposase-MT_Hybrid"/>
</dbReference>
<accession>A0AAV4U1C3</accession>
<reference evidence="1 2" key="1">
    <citation type="submission" date="2021-06" db="EMBL/GenBank/DDBJ databases">
        <title>Caerostris darwini draft genome.</title>
        <authorList>
            <person name="Kono N."/>
            <person name="Arakawa K."/>
        </authorList>
    </citation>
    <scope>NUCLEOTIDE SEQUENCE [LARGE SCALE GENOMIC DNA]</scope>
</reference>
<dbReference type="EMBL" id="BPLQ01010560">
    <property type="protein sequence ID" value="GIY51588.1"/>
    <property type="molecule type" value="Genomic_DNA"/>
</dbReference>
<dbReference type="InterPro" id="IPR036397">
    <property type="entry name" value="RNaseH_sf"/>
</dbReference>
<dbReference type="Proteomes" id="UP001054837">
    <property type="component" value="Unassembled WGS sequence"/>
</dbReference>
<dbReference type="Gene3D" id="3.30.420.10">
    <property type="entry name" value="Ribonuclease H-like superfamily/Ribonuclease H"/>
    <property type="match status" value="1"/>
</dbReference>
<name>A0AAV4U1C3_9ARAC</name>
<dbReference type="Pfam" id="PF01359">
    <property type="entry name" value="Transposase_1"/>
    <property type="match status" value="1"/>
</dbReference>
<comment type="caution">
    <text evidence="1">The sequence shown here is derived from an EMBL/GenBank/DDBJ whole genome shotgun (WGS) entry which is preliminary data.</text>
</comment>
<sequence length="86" mass="9656">MKLLLINNLFHITRAKQQSKQWVDAGGSAPKKAKSIASARKVVASVFWDAKGILLINYIAKGKTITGEYYSNLPSWMSKFARRDLD</sequence>
<dbReference type="InterPro" id="IPR001888">
    <property type="entry name" value="Transposase_1"/>
</dbReference>
<protein>
    <submittedName>
        <fullName evidence="1">Uncharacterized protein</fullName>
    </submittedName>
</protein>
<evidence type="ECO:0000313" key="2">
    <source>
        <dbReference type="Proteomes" id="UP001054837"/>
    </source>
</evidence>
<gene>
    <name evidence="1" type="ORF">CDAR_365151</name>
</gene>